<organism evidence="1 2">
    <name type="scientific">Subtercola lobariae</name>
    <dbReference type="NCBI Taxonomy" id="1588641"/>
    <lineage>
        <taxon>Bacteria</taxon>
        <taxon>Bacillati</taxon>
        <taxon>Actinomycetota</taxon>
        <taxon>Actinomycetes</taxon>
        <taxon>Micrococcales</taxon>
        <taxon>Microbacteriaceae</taxon>
        <taxon>Subtercola</taxon>
    </lineage>
</organism>
<dbReference type="EMBL" id="BMGP01000002">
    <property type="protein sequence ID" value="GGF18496.1"/>
    <property type="molecule type" value="Genomic_DNA"/>
</dbReference>
<proteinExistence type="predicted"/>
<evidence type="ECO:0000313" key="2">
    <source>
        <dbReference type="Proteomes" id="UP000598775"/>
    </source>
</evidence>
<comment type="caution">
    <text evidence="1">The sequence shown here is derived from an EMBL/GenBank/DDBJ whole genome shotgun (WGS) entry which is preliminary data.</text>
</comment>
<dbReference type="InterPro" id="IPR011990">
    <property type="entry name" value="TPR-like_helical_dom_sf"/>
</dbReference>
<dbReference type="AlphaFoldDB" id="A0A917B242"/>
<sequence length="351" mass="40013">MSRPGTDDDLLASIHFTLGRALRATGQSEQALTSYDDAALTATRLGDNVLAVEAMQETVQTLRYIQDLPNAESALNDVYRYKGEFEVQSTTGVLEYYTANLRRDQNNFGRARELYESAKSKLEVVGDDNGVCCLLADWAWLEFLDDDFDLAHSLQDESFALASRHRFGAEIAEYWHTKFHLAREIGEMKQAYEYLENGLREARRSSNIYMVLDCSMHTAERMREEGNIDGIRDIIAEMEAFERRGCGIRVFRGRTLMILGDALFAQDRRSNAFDSYREGLAVVARFGNSRSNAELFADIISLRWDNLLELLDTYGLATAMREFWINEELNEDYPQVIELCGAILSKEGEFD</sequence>
<evidence type="ECO:0008006" key="3">
    <source>
        <dbReference type="Google" id="ProtNLM"/>
    </source>
</evidence>
<keyword evidence="2" id="KW-1185">Reference proteome</keyword>
<dbReference type="Proteomes" id="UP000598775">
    <property type="component" value="Unassembled WGS sequence"/>
</dbReference>
<gene>
    <name evidence="1" type="ORF">GCM10011399_10190</name>
</gene>
<dbReference type="SUPFAM" id="SSF48452">
    <property type="entry name" value="TPR-like"/>
    <property type="match status" value="1"/>
</dbReference>
<evidence type="ECO:0000313" key="1">
    <source>
        <dbReference type="EMBL" id="GGF18496.1"/>
    </source>
</evidence>
<protein>
    <recommendedName>
        <fullName evidence="3">Tetratricopeptide repeat protein</fullName>
    </recommendedName>
</protein>
<name>A0A917B242_9MICO</name>
<dbReference type="Gene3D" id="1.25.40.10">
    <property type="entry name" value="Tetratricopeptide repeat domain"/>
    <property type="match status" value="1"/>
</dbReference>
<accession>A0A917B242</accession>
<reference evidence="1 2" key="1">
    <citation type="journal article" date="2014" name="Int. J. Syst. Evol. Microbiol.">
        <title>Complete genome sequence of Corynebacterium casei LMG S-19264T (=DSM 44701T), isolated from a smear-ripened cheese.</title>
        <authorList>
            <consortium name="US DOE Joint Genome Institute (JGI-PGF)"/>
            <person name="Walter F."/>
            <person name="Albersmeier A."/>
            <person name="Kalinowski J."/>
            <person name="Ruckert C."/>
        </authorList>
    </citation>
    <scope>NUCLEOTIDE SEQUENCE [LARGE SCALE GENOMIC DNA]</scope>
    <source>
        <strain evidence="1 2">CGMCC 1.12976</strain>
    </source>
</reference>